<protein>
    <submittedName>
        <fullName evidence="4">NACHT, LRR and PYD domains-containing protein 1b allele 2</fullName>
    </submittedName>
</protein>
<dbReference type="InterPro" id="IPR000906">
    <property type="entry name" value="ZU5_dom"/>
</dbReference>
<dbReference type="OrthoDB" id="427518at2759"/>
<feature type="compositionally biased region" description="Basic and acidic residues" evidence="1">
    <location>
        <begin position="1061"/>
        <end position="1074"/>
    </location>
</feature>
<dbReference type="Gene3D" id="2.60.220.30">
    <property type="match status" value="1"/>
</dbReference>
<gene>
    <name evidence="4" type="ORF">HOLleu_20926</name>
</gene>
<evidence type="ECO:0000256" key="1">
    <source>
        <dbReference type="SAM" id="MobiDB-lite"/>
    </source>
</evidence>
<dbReference type="InterPro" id="IPR011029">
    <property type="entry name" value="DEATH-like_dom_sf"/>
</dbReference>
<name>A0A9Q1BWU2_HOLLE</name>
<keyword evidence="5" id="KW-1185">Reference proteome</keyword>
<proteinExistence type="predicted"/>
<evidence type="ECO:0000259" key="3">
    <source>
        <dbReference type="PROSITE" id="PS50837"/>
    </source>
</evidence>
<dbReference type="CDD" id="cd01120">
    <property type="entry name" value="RecA-like_superfamily"/>
    <property type="match status" value="1"/>
</dbReference>
<reference evidence="4" key="1">
    <citation type="submission" date="2021-10" db="EMBL/GenBank/DDBJ databases">
        <title>Tropical sea cucumber genome reveals ecological adaptation and Cuvierian tubules defense mechanism.</title>
        <authorList>
            <person name="Chen T."/>
        </authorList>
    </citation>
    <scope>NUCLEOTIDE SEQUENCE</scope>
    <source>
        <strain evidence="4">Nanhai2018</strain>
        <tissue evidence="4">Muscle</tissue>
    </source>
</reference>
<dbReference type="PROSITE" id="PS50017">
    <property type="entry name" value="DEATH_DOMAIN"/>
    <property type="match status" value="1"/>
</dbReference>
<comment type="caution">
    <text evidence="4">The sequence shown here is derived from an EMBL/GenBank/DDBJ whole genome shotgun (WGS) entry which is preliminary data.</text>
</comment>
<dbReference type="PROSITE" id="PS50837">
    <property type="entry name" value="NACHT"/>
    <property type="match status" value="1"/>
</dbReference>
<evidence type="ECO:0000259" key="2">
    <source>
        <dbReference type="PROSITE" id="PS50017"/>
    </source>
</evidence>
<dbReference type="Gene3D" id="1.10.533.10">
    <property type="entry name" value="Death Domain, Fas"/>
    <property type="match status" value="1"/>
</dbReference>
<dbReference type="Proteomes" id="UP001152320">
    <property type="component" value="Chromosome 10"/>
</dbReference>
<dbReference type="Gene3D" id="3.40.50.300">
    <property type="entry name" value="P-loop containing nucleotide triphosphate hydrolases"/>
    <property type="match status" value="1"/>
</dbReference>
<dbReference type="PANTHER" id="PTHR46312:SF2">
    <property type="entry name" value="NUCLEOTIDE-BINDING OLIGOMERIZATION DOMAIN-CONTAINING PROTEIN 2-LIKE"/>
    <property type="match status" value="1"/>
</dbReference>
<dbReference type="InterPro" id="IPR027417">
    <property type="entry name" value="P-loop_NTPase"/>
</dbReference>
<dbReference type="Pfam" id="PF05729">
    <property type="entry name" value="NACHT"/>
    <property type="match status" value="1"/>
</dbReference>
<feature type="region of interest" description="Disordered" evidence="1">
    <location>
        <begin position="695"/>
        <end position="714"/>
    </location>
</feature>
<sequence length="1568" mass="177329">MSYGNVITIDASSHQTIAEYQTVLGNHFCPKSIILKEDTSSLLILWSFTSDSGYYSESEYHITLHSLDSDKVHCKAVTVLTESARKIAATTDNKLVILDSDGGISTIEVTGFFQFDNLIKSLSELLRNEDCIKLCTYFEISEEQAAKLFTSRKPGKSLLNFLEGKRIFQRNDVVSLHEAFAKLDMSNALHLVEGYLTKTKTPIISTFEKFVAEFSTFLKSDLFDSLCDHFNISESEKSEILSNNAPGFSLLALLKAKNVITPTDVSALAIPAFANLKQVVAKINRYQRDLRESKISLPDHEHKLTLEEKADIFIYYLHLNIKSWYESICPLPWKKASHWGLSDLFIACGLTLTNTKSHASLKNVDAKCIVTYDNIFTHSVLQDAPRIVVEGSPGSGKTMLASQIAYDWMEGKFENIKFAIFLQLKYVEDMTIPEAITKLILPIESPLSKADVEALLENTNPPKVCLILDGLEEYTGGGTDSGSNQSEVMKVMCREKLPNTKVIITTRSEYLQDLPKCPMLKIRQFGKQERDKYVEKLFQHDIDQRNKVIMAVENNPLLLELCDVPLLFVMAVHNIERIAKVSDDETEKVTPFVRNIIQTLCTMGHEGAQLKDQLRELKSSDSDEEESIDSDDSEIFLLTLEEVAFNGLCTGKQQLSWPMNFVQDKIRNARSWIDSGILIVEEEIRRTKKRVTEKTTMEVSVADDPSPSDKSREDLLTEMDIESKDMRPEIKDDDASITVSHGAASSGDKQHTLETNIDREISKNAITVLQARFLHKIIQEWFAAKHLSYLLEKYNKDEVERCLNLISPIELHYVLRFACGISFGVSPLILTYLNRYHHGLDNDKQRPVADCICQCFLEHSGDHKEDLKEIVTDFCKTGITIYEEDSRLLQKAKISLLNFASENKILVLKVKLVDVCQNLLTEGNVIRLYLNSGVYLPPLQEVHSLTITSWGPQLQELGCELLLKYLCDWPSLHEADFHFPVQPPRLEEDVIHKINLAHIKVTWTIGAITHCLHETGEWRLLNLKGESAPRTYQQQIMEDEPSPSGLSSHRIVKAAEPGRTEELEAGQRVEGYHSERKRRRLASHETTVQEEPLSLNLENLRAKGTISQNGGCIQVPDSSVKLRIPPNAFWVDNITHSIKMRIIPRGTYDEPAKSFTDNSSVMAELLPNNLSLRHPAELTLPHCLQLREVRKCRVSIYVSHHDEGCHPSWEEITNTTHHELSENDCKIWLDRFCWVKYEIDGEEVEAKKLIVYTAGHKYKVNTDRVIIDVGYYPDLIGANESLQQKMSLRNLFIADRQPFLFRKKPKNPLQINLEETTPDDWRTTRATSSPTNISYFKIASSIEQSLPFVLQRQTEVPSLPVCIFILSQGEESTVLSIDMAENGTHREQMVTSTSDKEVLSGDRYPGAMVMPADLVNRYGQMSLSPMDEYPLTSPSGVASLKDNVFETTVLSITKGASAALQSPPSLSPSSLPVFDMISFGDISTLAKYLDPENNLHNDWRTLADRLTFKMNDIELFGTQRSPTIEVIKCAMMCGFLKSKSQLIDILKEMKREDAAKAISDETNQATTM</sequence>
<feature type="region of interest" description="Disordered" evidence="1">
    <location>
        <begin position="1061"/>
        <end position="1090"/>
    </location>
</feature>
<dbReference type="InterPro" id="IPR000488">
    <property type="entry name" value="Death_dom"/>
</dbReference>
<dbReference type="Pfam" id="PF00791">
    <property type="entry name" value="ZU5"/>
    <property type="match status" value="1"/>
</dbReference>
<dbReference type="SUPFAM" id="SSF52540">
    <property type="entry name" value="P-loop containing nucleoside triphosphate hydrolases"/>
    <property type="match status" value="1"/>
</dbReference>
<dbReference type="SUPFAM" id="SSF47986">
    <property type="entry name" value="DEATH domain"/>
    <property type="match status" value="1"/>
</dbReference>
<evidence type="ECO:0000313" key="4">
    <source>
        <dbReference type="EMBL" id="KAJ8034192.1"/>
    </source>
</evidence>
<evidence type="ECO:0000313" key="5">
    <source>
        <dbReference type="Proteomes" id="UP001152320"/>
    </source>
</evidence>
<dbReference type="Pfam" id="PF00531">
    <property type="entry name" value="Death"/>
    <property type="match status" value="1"/>
</dbReference>
<dbReference type="EMBL" id="JAIZAY010000010">
    <property type="protein sequence ID" value="KAJ8034192.1"/>
    <property type="molecule type" value="Genomic_DNA"/>
</dbReference>
<feature type="domain" description="NACHT" evidence="3">
    <location>
        <begin position="385"/>
        <end position="508"/>
    </location>
</feature>
<dbReference type="InterPro" id="IPR007111">
    <property type="entry name" value="NACHT_NTPase"/>
</dbReference>
<dbReference type="PANTHER" id="PTHR46312">
    <property type="entry name" value="NACHT DOMAIN-CONTAINING PROTEIN"/>
    <property type="match status" value="1"/>
</dbReference>
<organism evidence="4 5">
    <name type="scientific">Holothuria leucospilota</name>
    <name type="common">Black long sea cucumber</name>
    <name type="synonym">Mertensiothuria leucospilota</name>
    <dbReference type="NCBI Taxonomy" id="206669"/>
    <lineage>
        <taxon>Eukaryota</taxon>
        <taxon>Metazoa</taxon>
        <taxon>Echinodermata</taxon>
        <taxon>Eleutherozoa</taxon>
        <taxon>Echinozoa</taxon>
        <taxon>Holothuroidea</taxon>
        <taxon>Aspidochirotacea</taxon>
        <taxon>Aspidochirotida</taxon>
        <taxon>Holothuriidae</taxon>
        <taxon>Holothuria</taxon>
    </lineage>
</organism>
<feature type="domain" description="Death" evidence="2">
    <location>
        <begin position="1484"/>
        <end position="1562"/>
    </location>
</feature>
<dbReference type="GO" id="GO:0007165">
    <property type="term" value="P:signal transduction"/>
    <property type="evidence" value="ECO:0007669"/>
    <property type="project" value="InterPro"/>
</dbReference>
<accession>A0A9Q1BWU2</accession>